<sequence length="172" mass="18874">MSLSAKDGGHGAAQACQPRGEMLPHHDRQRLSLTQAEPDSRRALLLLAPDGSGQYPERRAGVDHRGAAAKVHHGALGIRQHHHLGVIAQVQIEAIDFGGRHLPHFVDPFTALLQLCVREHVRIGNPIRIQSVINDAAHPGSTQSGVQRRNGDRSASFQRRHDSMRVTVLHHC</sequence>
<dbReference type="Proteomes" id="UP000026714">
    <property type="component" value="Unassembled WGS sequence"/>
</dbReference>
<proteinExistence type="predicted"/>
<name>A0A059KJR4_9BURK</name>
<evidence type="ECO:0000313" key="3">
    <source>
        <dbReference type="Proteomes" id="UP000026714"/>
    </source>
</evidence>
<accession>A0A059KJR4</accession>
<evidence type="ECO:0000256" key="1">
    <source>
        <dbReference type="SAM" id="MobiDB-lite"/>
    </source>
</evidence>
<keyword evidence="3" id="KW-1185">Reference proteome</keyword>
<evidence type="ECO:0000313" key="2">
    <source>
        <dbReference type="EMBL" id="KDB51707.1"/>
    </source>
</evidence>
<feature type="region of interest" description="Disordered" evidence="1">
    <location>
        <begin position="1"/>
        <end position="28"/>
    </location>
</feature>
<dbReference type="EMBL" id="AZRA01000070">
    <property type="protein sequence ID" value="KDB51707.1"/>
    <property type="molecule type" value="Genomic_DNA"/>
</dbReference>
<reference evidence="2 3" key="1">
    <citation type="journal article" date="2014" name="FEMS Microbiol. Ecol.">
        <title>Sphaerotilus natans encrusted with nanoball-shaped Fe(III) oxide minerals formed by nitrate-reducing mixotrophic Fe(II) oxidation.</title>
        <authorList>
            <person name="Park S."/>
            <person name="Kim D.H."/>
            <person name="Lee J.H."/>
            <person name="Hur H.G."/>
        </authorList>
    </citation>
    <scope>NUCLEOTIDE SEQUENCE [LARGE SCALE GENOMIC DNA]</scope>
    <source>
        <strain evidence="2 3">DSM 6575</strain>
    </source>
</reference>
<organism evidence="2 3">
    <name type="scientific">Sphaerotilus natans subsp. natans DSM 6575</name>
    <dbReference type="NCBI Taxonomy" id="1286631"/>
    <lineage>
        <taxon>Bacteria</taxon>
        <taxon>Pseudomonadati</taxon>
        <taxon>Pseudomonadota</taxon>
        <taxon>Betaproteobacteria</taxon>
        <taxon>Burkholderiales</taxon>
        <taxon>Sphaerotilaceae</taxon>
        <taxon>Sphaerotilus</taxon>
    </lineage>
</organism>
<gene>
    <name evidence="2" type="ORF">X805_27340</name>
</gene>
<protein>
    <submittedName>
        <fullName evidence="2">Uncharacterized protein</fullName>
    </submittedName>
</protein>
<dbReference type="AlphaFoldDB" id="A0A059KJR4"/>
<comment type="caution">
    <text evidence="2">The sequence shown here is derived from an EMBL/GenBank/DDBJ whole genome shotgun (WGS) entry which is preliminary data.</text>
</comment>
<feature type="region of interest" description="Disordered" evidence="1">
    <location>
        <begin position="136"/>
        <end position="160"/>
    </location>
</feature>
<feature type="compositionally biased region" description="Polar residues" evidence="1">
    <location>
        <begin position="140"/>
        <end position="157"/>
    </location>
</feature>